<dbReference type="PROSITE" id="PS50005">
    <property type="entry name" value="TPR"/>
    <property type="match status" value="1"/>
</dbReference>
<dbReference type="PANTHER" id="PTHR37423:SF2">
    <property type="entry name" value="MEMBRANE-BOUND LYTIC MUREIN TRANSGLYCOSYLASE C"/>
    <property type="match status" value="1"/>
</dbReference>
<dbReference type="AlphaFoldDB" id="A0A7C3IF60"/>
<dbReference type="SUPFAM" id="SSF53955">
    <property type="entry name" value="Lysozyme-like"/>
    <property type="match status" value="1"/>
</dbReference>
<dbReference type="Pfam" id="PF01464">
    <property type="entry name" value="SLT"/>
    <property type="match status" value="1"/>
</dbReference>
<dbReference type="Gene3D" id="1.10.530.10">
    <property type="match status" value="1"/>
</dbReference>
<reference evidence="4" key="1">
    <citation type="journal article" date="2020" name="mSystems">
        <title>Genome- and Community-Level Interaction Insights into Carbon Utilization and Element Cycling Functions of Hydrothermarchaeota in Hydrothermal Sediment.</title>
        <authorList>
            <person name="Zhou Z."/>
            <person name="Liu Y."/>
            <person name="Xu W."/>
            <person name="Pan J."/>
            <person name="Luo Z.H."/>
            <person name="Li M."/>
        </authorList>
    </citation>
    <scope>NUCLEOTIDE SEQUENCE [LARGE SCALE GENOMIC DNA]</scope>
    <source>
        <strain evidence="4">SpSt-503</strain>
    </source>
</reference>
<dbReference type="CDD" id="cd13401">
    <property type="entry name" value="Slt70-like"/>
    <property type="match status" value="1"/>
</dbReference>
<protein>
    <submittedName>
        <fullName evidence="4">Lytic transglycosylase domain-containing protein</fullName>
    </submittedName>
</protein>
<accession>A0A7C3IF60</accession>
<gene>
    <name evidence="4" type="ORF">ENS59_11980</name>
</gene>
<organism evidence="4">
    <name type="scientific">Gracilinema caldarium</name>
    <dbReference type="NCBI Taxonomy" id="215591"/>
    <lineage>
        <taxon>Bacteria</taxon>
        <taxon>Pseudomonadati</taxon>
        <taxon>Spirochaetota</taxon>
        <taxon>Spirochaetia</taxon>
        <taxon>Spirochaetales</taxon>
        <taxon>Breznakiellaceae</taxon>
        <taxon>Gracilinema</taxon>
    </lineage>
</organism>
<evidence type="ECO:0000259" key="3">
    <source>
        <dbReference type="Pfam" id="PF01464"/>
    </source>
</evidence>
<dbReference type="InterPro" id="IPR011990">
    <property type="entry name" value="TPR-like_helical_dom_sf"/>
</dbReference>
<dbReference type="NCBIfam" id="NF047373">
    <property type="entry name" value="BB0259_flg_lyt"/>
    <property type="match status" value="1"/>
</dbReference>
<dbReference type="SUPFAM" id="SSF48452">
    <property type="entry name" value="TPR-like"/>
    <property type="match status" value="1"/>
</dbReference>
<dbReference type="InterPro" id="IPR008258">
    <property type="entry name" value="Transglycosylase_SLT_dom_1"/>
</dbReference>
<comment type="caution">
    <text evidence="4">The sequence shown here is derived from an EMBL/GenBank/DDBJ whole genome shotgun (WGS) entry which is preliminary data.</text>
</comment>
<proteinExistence type="inferred from homology"/>
<dbReference type="InterPro" id="IPR023346">
    <property type="entry name" value="Lysozyme-like_dom_sf"/>
</dbReference>
<dbReference type="Gene3D" id="1.25.40.10">
    <property type="entry name" value="Tetratricopeptide repeat domain"/>
    <property type="match status" value="1"/>
</dbReference>
<comment type="similarity">
    <text evidence="1">Belongs to the transglycosylase Slt family.</text>
</comment>
<sequence>MTEVLFTMGQYRAILDVQKNVDSSSLSVQEQGLGLFSQLALDPKNQTALQNVTTFFLTGSVSEASRSLFTQIQQAPEIFLPEAVVEAVRGRLFIFNRSYGDALYYFKDVLRRNRYLFEAYPDLLADLGKAYQYSGVAKEGIKVFTDWESTILSGQNTRALVTTNDKNEIRFKLLFYAGRMARQLNLASEALNYFYKALPLAPDSQQRDACIWYILDSTLEGDPKNFPGTLESLIPIWSTPSYFDDLLDKICTTYTTDHNWDGLLRIFKILYQKADSPIQARYAYILARAITEGYIPVKDQFEFLGLNGGADRASISAGFYKIAFETDKASLYYRSLSSAFLGKQLQVIPEDQESQEQVLNRLKIDEHSLMAYLSDFFTWGTADIALPYILEYKDQLSPEEIYQLIERFAQRERWGDQIQLVSKTLFSRPNYIPKKSDYRLLYPLPFRNLMEPIAKQHKIPLELFYGLVRTESAFIPDVRSNAGAKGLTQLMLATAKDAAWRIKRAGGPDFSITDGKDLENPETNLYIGAWYLSYLIEKTGSPLLALASYNGGMTRVRNWRASQAKLAEDLFLETIPIAETREYSRKVLAAASVYGYLYFNMSMEAVFADIFPVQ</sequence>
<name>A0A7C3IF60_9SPIR</name>
<evidence type="ECO:0000256" key="2">
    <source>
        <dbReference type="PROSITE-ProRule" id="PRU00339"/>
    </source>
</evidence>
<dbReference type="EMBL" id="DSVL01000369">
    <property type="protein sequence ID" value="HFH30203.1"/>
    <property type="molecule type" value="Genomic_DNA"/>
</dbReference>
<dbReference type="PANTHER" id="PTHR37423">
    <property type="entry name" value="SOLUBLE LYTIC MUREIN TRANSGLYCOSYLASE-RELATED"/>
    <property type="match status" value="1"/>
</dbReference>
<keyword evidence="2" id="KW-0802">TPR repeat</keyword>
<evidence type="ECO:0000256" key="1">
    <source>
        <dbReference type="ARBA" id="ARBA00007734"/>
    </source>
</evidence>
<dbReference type="InterPro" id="IPR019734">
    <property type="entry name" value="TPR_rpt"/>
</dbReference>
<feature type="domain" description="Transglycosylase SLT" evidence="3">
    <location>
        <begin position="453"/>
        <end position="569"/>
    </location>
</feature>
<evidence type="ECO:0000313" key="4">
    <source>
        <dbReference type="EMBL" id="HFH30203.1"/>
    </source>
</evidence>
<feature type="repeat" description="TPR" evidence="2">
    <location>
        <begin position="171"/>
        <end position="204"/>
    </location>
</feature>